<dbReference type="EMBL" id="CP091139">
    <property type="protein sequence ID" value="UUT35216.1"/>
    <property type="molecule type" value="Genomic_DNA"/>
</dbReference>
<reference evidence="1" key="1">
    <citation type="submission" date="2022-01" db="EMBL/GenBank/DDBJ databases">
        <title>Microbacterium eymi and Microbacterium rhizovicinus sp. nov., isolated from the rhizospheric soil of Elymus tsukushiensis, a plant native to the Dokdo Islands, Republic of Korea.</title>
        <authorList>
            <person name="Hwang Y.J."/>
        </authorList>
    </citation>
    <scope>NUCLEOTIDE SEQUENCE</scope>
    <source>
        <strain evidence="1">KUDC0405</strain>
    </source>
</reference>
<name>A0ABY5NJG0_9MICO</name>
<organism evidence="1 2">
    <name type="scientific">Microbacterium elymi</name>
    <dbReference type="NCBI Taxonomy" id="2909587"/>
    <lineage>
        <taxon>Bacteria</taxon>
        <taxon>Bacillati</taxon>
        <taxon>Actinomycetota</taxon>
        <taxon>Actinomycetes</taxon>
        <taxon>Micrococcales</taxon>
        <taxon>Microbacteriaceae</taxon>
        <taxon>Microbacterium</taxon>
    </lineage>
</organism>
<gene>
    <name evidence="1" type="ORF">L2X98_33925</name>
</gene>
<proteinExistence type="predicted"/>
<evidence type="ECO:0000313" key="2">
    <source>
        <dbReference type="Proteomes" id="UP001054811"/>
    </source>
</evidence>
<dbReference type="RefSeq" id="WP_259611775.1">
    <property type="nucleotide sequence ID" value="NZ_CP091139.2"/>
</dbReference>
<dbReference type="Proteomes" id="UP001054811">
    <property type="component" value="Chromosome"/>
</dbReference>
<accession>A0ABY5NJG0</accession>
<evidence type="ECO:0000313" key="1">
    <source>
        <dbReference type="EMBL" id="UUT35216.1"/>
    </source>
</evidence>
<sequence>MRGLGVAHDVGQRLLDDAIRGRLDAAARQVPVEPVLEGHLEPVTGALGHEGRELGQLRLAG</sequence>
<keyword evidence="2" id="KW-1185">Reference proteome</keyword>
<protein>
    <submittedName>
        <fullName evidence="1">Uncharacterized protein</fullName>
    </submittedName>
</protein>